<keyword evidence="3" id="KW-1185">Reference proteome</keyword>
<sequence>MGLLEKKTPYSLVDKRRWGWGGGRKHQERKRRRVLDADDQPNQAAHISCRLFSLSLSLSLFALTQHNTLHSPFSSFFLLSLLIDSAS</sequence>
<evidence type="ECO:0000256" key="1">
    <source>
        <dbReference type="SAM" id="MobiDB-lite"/>
    </source>
</evidence>
<comment type="caution">
    <text evidence="2">The sequence shown here is derived from an EMBL/GenBank/DDBJ whole genome shotgun (WGS) entry which is preliminary data.</text>
</comment>
<evidence type="ECO:0000313" key="3">
    <source>
        <dbReference type="Proteomes" id="UP001372338"/>
    </source>
</evidence>
<feature type="compositionally biased region" description="Basic residues" evidence="1">
    <location>
        <begin position="23"/>
        <end position="33"/>
    </location>
</feature>
<evidence type="ECO:0000313" key="2">
    <source>
        <dbReference type="EMBL" id="KAK7292040.1"/>
    </source>
</evidence>
<proteinExistence type="predicted"/>
<feature type="region of interest" description="Disordered" evidence="1">
    <location>
        <begin position="19"/>
        <end position="39"/>
    </location>
</feature>
<name>A0AAN9PAX7_CROPI</name>
<dbReference type="EMBL" id="JAYWIO010000001">
    <property type="protein sequence ID" value="KAK7292040.1"/>
    <property type="molecule type" value="Genomic_DNA"/>
</dbReference>
<dbReference type="AlphaFoldDB" id="A0AAN9PAX7"/>
<accession>A0AAN9PAX7</accession>
<reference evidence="2 3" key="1">
    <citation type="submission" date="2024-01" db="EMBL/GenBank/DDBJ databases">
        <title>The genomes of 5 underutilized Papilionoideae crops provide insights into root nodulation and disease resistanc.</title>
        <authorList>
            <person name="Yuan L."/>
        </authorList>
    </citation>
    <scope>NUCLEOTIDE SEQUENCE [LARGE SCALE GENOMIC DNA]</scope>
    <source>
        <strain evidence="2">ZHUSHIDOU_FW_LH</strain>
        <tissue evidence="2">Leaf</tissue>
    </source>
</reference>
<dbReference type="Proteomes" id="UP001372338">
    <property type="component" value="Unassembled WGS sequence"/>
</dbReference>
<protein>
    <submittedName>
        <fullName evidence="2">Uncharacterized protein</fullName>
    </submittedName>
</protein>
<gene>
    <name evidence="2" type="ORF">RIF29_07670</name>
</gene>
<organism evidence="2 3">
    <name type="scientific">Crotalaria pallida</name>
    <name type="common">Smooth rattlebox</name>
    <name type="synonym">Crotalaria striata</name>
    <dbReference type="NCBI Taxonomy" id="3830"/>
    <lineage>
        <taxon>Eukaryota</taxon>
        <taxon>Viridiplantae</taxon>
        <taxon>Streptophyta</taxon>
        <taxon>Embryophyta</taxon>
        <taxon>Tracheophyta</taxon>
        <taxon>Spermatophyta</taxon>
        <taxon>Magnoliopsida</taxon>
        <taxon>eudicotyledons</taxon>
        <taxon>Gunneridae</taxon>
        <taxon>Pentapetalae</taxon>
        <taxon>rosids</taxon>
        <taxon>fabids</taxon>
        <taxon>Fabales</taxon>
        <taxon>Fabaceae</taxon>
        <taxon>Papilionoideae</taxon>
        <taxon>50 kb inversion clade</taxon>
        <taxon>genistoids sensu lato</taxon>
        <taxon>core genistoids</taxon>
        <taxon>Crotalarieae</taxon>
        <taxon>Crotalaria</taxon>
    </lineage>
</organism>